<feature type="domain" description="Glycosyltransferase 2-like" evidence="1">
    <location>
        <begin position="129"/>
        <end position="299"/>
    </location>
</feature>
<dbReference type="GO" id="GO:0016740">
    <property type="term" value="F:transferase activity"/>
    <property type="evidence" value="ECO:0007669"/>
    <property type="project" value="UniProtKB-KW"/>
</dbReference>
<evidence type="ECO:0000259" key="1">
    <source>
        <dbReference type="Pfam" id="PF00535"/>
    </source>
</evidence>
<dbReference type="InterPro" id="IPR050834">
    <property type="entry name" value="Glycosyltransf_2"/>
</dbReference>
<proteinExistence type="predicted"/>
<evidence type="ECO:0000313" key="3">
    <source>
        <dbReference type="Proteomes" id="UP000581408"/>
    </source>
</evidence>
<gene>
    <name evidence="2" type="ORF">HMC16_05770</name>
</gene>
<dbReference type="EMBL" id="JABFEE010000005">
    <property type="protein sequence ID" value="MBA1835231.1"/>
    <property type="molecule type" value="Genomic_DNA"/>
</dbReference>
<accession>A0A838CJ44</accession>
<evidence type="ECO:0000313" key="2">
    <source>
        <dbReference type="EMBL" id="MBA1835231.1"/>
    </source>
</evidence>
<dbReference type="Pfam" id="PF00535">
    <property type="entry name" value="Glycos_transf_2"/>
    <property type="match status" value="1"/>
</dbReference>
<dbReference type="AlphaFoldDB" id="A0A838CJ44"/>
<comment type="caution">
    <text evidence="2">The sequence shown here is derived from an EMBL/GenBank/DDBJ whole genome shotgun (WGS) entry which is preliminary data.</text>
</comment>
<dbReference type="PANTHER" id="PTHR43685:SF2">
    <property type="entry name" value="GLYCOSYLTRANSFERASE 2-LIKE DOMAIN-CONTAINING PROTEIN"/>
    <property type="match status" value="1"/>
</dbReference>
<dbReference type="InterPro" id="IPR001173">
    <property type="entry name" value="Glyco_trans_2-like"/>
</dbReference>
<dbReference type="Gene3D" id="3.90.550.10">
    <property type="entry name" value="Spore Coat Polysaccharide Biosynthesis Protein SpsA, Chain A"/>
    <property type="match status" value="1"/>
</dbReference>
<dbReference type="InterPro" id="IPR029044">
    <property type="entry name" value="Nucleotide-diphossugar_trans"/>
</dbReference>
<dbReference type="RefSeq" id="WP_181194628.1">
    <property type="nucleotide sequence ID" value="NZ_JABFEE010000005.1"/>
</dbReference>
<dbReference type="Proteomes" id="UP000581408">
    <property type="component" value="Unassembled WGS sequence"/>
</dbReference>
<name>A0A838CJ44_9CORY</name>
<protein>
    <submittedName>
        <fullName evidence="2">Glycosyltransferase family 2 protein</fullName>
    </submittedName>
</protein>
<keyword evidence="2" id="KW-0808">Transferase</keyword>
<organism evidence="2 3">
    <name type="scientific">Corynebacterium wankanglinii</name>
    <dbReference type="NCBI Taxonomy" id="2735136"/>
    <lineage>
        <taxon>Bacteria</taxon>
        <taxon>Bacillati</taxon>
        <taxon>Actinomycetota</taxon>
        <taxon>Actinomycetes</taxon>
        <taxon>Mycobacteriales</taxon>
        <taxon>Corynebacteriaceae</taxon>
        <taxon>Corynebacterium</taxon>
    </lineage>
</organism>
<reference evidence="2 3" key="1">
    <citation type="submission" date="2020-05" db="EMBL/GenBank/DDBJ databases">
        <title>Descriptions of Corynebacterium xxxx sp. nov., Corynebacterium yyyy sp. nov. and Corynebacterium zzzz sp. nov.</title>
        <authorList>
            <person name="Zhang G."/>
        </authorList>
    </citation>
    <scope>NUCLEOTIDE SEQUENCE [LARGE SCALE GENOMIC DNA]</scope>
    <source>
        <strain evidence="3">zg-915</strain>
    </source>
</reference>
<dbReference type="SUPFAM" id="SSF53448">
    <property type="entry name" value="Nucleotide-diphospho-sugar transferases"/>
    <property type="match status" value="1"/>
</dbReference>
<dbReference type="PANTHER" id="PTHR43685">
    <property type="entry name" value="GLYCOSYLTRANSFERASE"/>
    <property type="match status" value="1"/>
</dbReference>
<dbReference type="CDD" id="cd00761">
    <property type="entry name" value="Glyco_tranf_GTA_type"/>
    <property type="match status" value="1"/>
</dbReference>
<sequence>MRPITSDAKRLISEAVRKTRFKLATFLWSRRSERRRRHDAERIADTILRGRIPIASVYSTELYNRFPSLQFSTILPELRVGALTRTQLNFIASAALFDRRRLSAGDDPLSLGELENHLGNGVAEPPVISVVIPVYNNGEYLLGKCLSSLATNLLFSKMQIVIVDDCSDERCTREILSCLERRYQNIEVVSLTNGPSGSASVPRNVGMARAKAPWITFLDPDNSICARGFDRLLNHVNGSPQEIDFVSGYQVKVSETPGITALNAKRGVEVVPNPLNTMLKRSIFPTVSTQAALISTSLLRDSRIRFIDQATGQDTLFGWEVLAVSKNTMFVDDTWLLYFAERRGSVSNASNQEFLSRLYKRDFFLARFACEYGLGEALNTSGRLPDIERYEQSGAVGKALAMKLRKSYQQLLGIELESCTSPTI</sequence>